<organism evidence="1 2">
    <name type="scientific">Cephus cinctus</name>
    <name type="common">Wheat stem sawfly</name>
    <dbReference type="NCBI Taxonomy" id="211228"/>
    <lineage>
        <taxon>Eukaryota</taxon>
        <taxon>Metazoa</taxon>
        <taxon>Ecdysozoa</taxon>
        <taxon>Arthropoda</taxon>
        <taxon>Hexapoda</taxon>
        <taxon>Insecta</taxon>
        <taxon>Pterygota</taxon>
        <taxon>Neoptera</taxon>
        <taxon>Endopterygota</taxon>
        <taxon>Hymenoptera</taxon>
        <taxon>Cephoidea</taxon>
        <taxon>Cephidae</taxon>
        <taxon>Cephus</taxon>
    </lineage>
</organism>
<name>A0AAJ7RS34_CEPCN</name>
<reference evidence="2" key="1">
    <citation type="submission" date="2025-08" db="UniProtKB">
        <authorList>
            <consortium name="RefSeq"/>
        </authorList>
    </citation>
    <scope>IDENTIFICATION</scope>
</reference>
<gene>
    <name evidence="2" type="primary">LOC112495138</name>
</gene>
<dbReference type="GeneID" id="112495138"/>
<sequence>MNFKVRPQCVKHPRELRLSSINTTAMKIESKQLRAKSTTLSTNIYLDRTDTGGRTTCETMERFQLAETSLQDSLGITTLTHGIIGGKYFPAETIELKDFSSLSNWKLPTSQLLSREIHTLVGLTSPKKRTRNMLRISTICYLEDVFRKRNNVFALYSDPWMVYNGG</sequence>
<protein>
    <submittedName>
        <fullName evidence="2">Uncharacterized protein LOC112495138</fullName>
    </submittedName>
</protein>
<dbReference type="RefSeq" id="XP_024946106.1">
    <property type="nucleotide sequence ID" value="XM_025090338.1"/>
</dbReference>
<dbReference type="AlphaFoldDB" id="A0AAJ7RS34"/>
<dbReference type="Proteomes" id="UP000694920">
    <property type="component" value="Unplaced"/>
</dbReference>
<dbReference type="KEGG" id="ccin:112495138"/>
<evidence type="ECO:0000313" key="2">
    <source>
        <dbReference type="RefSeq" id="XP_024946106.1"/>
    </source>
</evidence>
<accession>A0AAJ7RS34</accession>
<proteinExistence type="predicted"/>
<keyword evidence="1" id="KW-1185">Reference proteome</keyword>
<evidence type="ECO:0000313" key="1">
    <source>
        <dbReference type="Proteomes" id="UP000694920"/>
    </source>
</evidence>